<evidence type="ECO:0000256" key="2">
    <source>
        <dbReference type="ARBA" id="ARBA00022737"/>
    </source>
</evidence>
<reference evidence="9" key="1">
    <citation type="journal article" date="2019" name="Int. J. Syst. Evol. Microbiol.">
        <title>The Global Catalogue of Microorganisms (GCM) 10K type strain sequencing project: providing services to taxonomists for standard genome sequencing and annotation.</title>
        <authorList>
            <consortium name="The Broad Institute Genomics Platform"/>
            <consortium name="The Broad Institute Genome Sequencing Center for Infectious Disease"/>
            <person name="Wu L."/>
            <person name="Ma J."/>
        </authorList>
    </citation>
    <scope>NUCLEOTIDE SEQUENCE [LARGE SCALE GENOMIC DNA]</scope>
    <source>
        <strain evidence="9">KCTC 23701</strain>
    </source>
</reference>
<keyword evidence="4" id="KW-0443">Lipid metabolism</keyword>
<dbReference type="SMART" id="SM00155">
    <property type="entry name" value="PLDc"/>
    <property type="match status" value="2"/>
</dbReference>
<sequence>MSKAVKTPVSQDRPLAATCTLPWFLQAGEYYPHEAGIQVLVNGETAFKSVHEAIARAKRNVSIICWGFQPSMYFVRNGSDTVSYPGLPGPVPTQIGRLLERKAAQGVKVRVLCFAYEAVNPLQYVPATAAFSAPANITGMEATVGESNTPGRWDIRKDDRPGFATDAQYQYDVDWYHRYDDDQSASDETKKAIRANLLGQKSSQNLHFYSRGFSAGERKDIYKMQHDDKGIKRSTKAALAGGTSHHQKTVLVDYDDPEQSLAFIMGHNMLDEYWDTDDHHHARHTDPRRGRNGIVGPREDFSTRLTGPVVGDVFFNFSAAWKNETGEVLSPAKFKDYKPRFVRGGNCMSDCVPAKVQALRTQPQAKPPAQDIKKAYYQAVNNVTSYIYIENQYFRWPPLAETIKKAAKQQKDNGRKTPIYLFVVTNSTDAGVGKGTVNTHRMMESLGRSDTVPGVTRANEYDDAKAQLGQARQRVVMAQGAMNNYTQLRIPNAKSKAAADLDKAKADYEQAKAAEQKAKERLDAVQKGQDEPIAQVDQPGLKTHICTLVAPDSPAGNWLETYIHAKLMIVNDAFTTIGSANINTRSMEVDSEMNVLLDRPEVATPLRKKLWGMHSNRRSGGDNFKDEFKVWAELIKENAEAGKPKSGQSPVAALRGFVRTSIERSNSD</sequence>
<dbReference type="SUPFAM" id="SSF56024">
    <property type="entry name" value="Phospholipase D/nuclease"/>
    <property type="match status" value="2"/>
</dbReference>
<dbReference type="InterPro" id="IPR015679">
    <property type="entry name" value="PLipase_D_fam"/>
</dbReference>
<dbReference type="Pfam" id="PF13091">
    <property type="entry name" value="PLDc_2"/>
    <property type="match status" value="1"/>
</dbReference>
<evidence type="ECO:0000313" key="8">
    <source>
        <dbReference type="EMBL" id="GHD59588.1"/>
    </source>
</evidence>
<keyword evidence="9" id="KW-1185">Reference proteome</keyword>
<gene>
    <name evidence="8" type="ORF">GCM10007350_11300</name>
</gene>
<dbReference type="InterPro" id="IPR025202">
    <property type="entry name" value="PLD-like_dom"/>
</dbReference>
<dbReference type="EMBL" id="BMYO01000002">
    <property type="protein sequence ID" value="GHD59588.1"/>
    <property type="molecule type" value="Genomic_DNA"/>
</dbReference>
<organism evidence="8 9">
    <name type="scientific">Jeongeupia chitinilytica</name>
    <dbReference type="NCBI Taxonomy" id="1041641"/>
    <lineage>
        <taxon>Bacteria</taxon>
        <taxon>Pseudomonadati</taxon>
        <taxon>Pseudomonadota</taxon>
        <taxon>Betaproteobacteria</taxon>
        <taxon>Neisseriales</taxon>
        <taxon>Chitinibacteraceae</taxon>
        <taxon>Jeongeupia</taxon>
    </lineage>
</organism>
<dbReference type="RefSeq" id="WP_189459175.1">
    <property type="nucleotide sequence ID" value="NZ_BMYO01000002.1"/>
</dbReference>
<comment type="catalytic activity">
    <reaction evidence="1">
        <text>a 1,2-diacyl-sn-glycero-3-phosphocholine + H2O = a 1,2-diacyl-sn-glycero-3-phosphate + choline + H(+)</text>
        <dbReference type="Rhea" id="RHEA:14445"/>
        <dbReference type="ChEBI" id="CHEBI:15354"/>
        <dbReference type="ChEBI" id="CHEBI:15377"/>
        <dbReference type="ChEBI" id="CHEBI:15378"/>
        <dbReference type="ChEBI" id="CHEBI:57643"/>
        <dbReference type="ChEBI" id="CHEBI:58608"/>
        <dbReference type="EC" id="3.1.4.4"/>
    </reaction>
</comment>
<dbReference type="Proteomes" id="UP000604737">
    <property type="component" value="Unassembled WGS sequence"/>
</dbReference>
<keyword evidence="2" id="KW-0677">Repeat</keyword>
<evidence type="ECO:0000256" key="4">
    <source>
        <dbReference type="ARBA" id="ARBA00023098"/>
    </source>
</evidence>
<evidence type="ECO:0000256" key="3">
    <source>
        <dbReference type="ARBA" id="ARBA00022801"/>
    </source>
</evidence>
<evidence type="ECO:0000256" key="5">
    <source>
        <dbReference type="SAM" id="Coils"/>
    </source>
</evidence>
<evidence type="ECO:0000256" key="6">
    <source>
        <dbReference type="SAM" id="MobiDB-lite"/>
    </source>
</evidence>
<dbReference type="PANTHER" id="PTHR18896:SF76">
    <property type="entry name" value="PHOSPHOLIPASE"/>
    <property type="match status" value="1"/>
</dbReference>
<evidence type="ECO:0000259" key="7">
    <source>
        <dbReference type="PROSITE" id="PS50035"/>
    </source>
</evidence>
<feature type="domain" description="PLD phosphodiesterase" evidence="7">
    <location>
        <begin position="559"/>
        <end position="586"/>
    </location>
</feature>
<feature type="compositionally biased region" description="Basic and acidic residues" evidence="6">
    <location>
        <begin position="279"/>
        <end position="289"/>
    </location>
</feature>
<keyword evidence="5" id="KW-0175">Coiled coil</keyword>
<evidence type="ECO:0000256" key="1">
    <source>
        <dbReference type="ARBA" id="ARBA00000798"/>
    </source>
</evidence>
<dbReference type="InterPro" id="IPR001736">
    <property type="entry name" value="PLipase_D/transphosphatidylase"/>
</dbReference>
<name>A0ABQ3GYC3_9NEIS</name>
<comment type="caution">
    <text evidence="8">The sequence shown here is derived from an EMBL/GenBank/DDBJ whole genome shotgun (WGS) entry which is preliminary data.</text>
</comment>
<dbReference type="Gene3D" id="3.30.870.10">
    <property type="entry name" value="Endonuclease Chain A"/>
    <property type="match status" value="2"/>
</dbReference>
<feature type="region of interest" description="Disordered" evidence="6">
    <location>
        <begin position="279"/>
        <end position="301"/>
    </location>
</feature>
<feature type="domain" description="PLD phosphodiesterase" evidence="7">
    <location>
        <begin position="241"/>
        <end position="273"/>
    </location>
</feature>
<proteinExistence type="predicted"/>
<dbReference type="PROSITE" id="PS50035">
    <property type="entry name" value="PLD"/>
    <property type="match status" value="2"/>
</dbReference>
<dbReference type="PANTHER" id="PTHR18896">
    <property type="entry name" value="PHOSPHOLIPASE D"/>
    <property type="match status" value="1"/>
</dbReference>
<keyword evidence="3" id="KW-0378">Hydrolase</keyword>
<protein>
    <submittedName>
        <fullName evidence="8">Phospholipase</fullName>
    </submittedName>
</protein>
<evidence type="ECO:0000313" key="9">
    <source>
        <dbReference type="Proteomes" id="UP000604737"/>
    </source>
</evidence>
<accession>A0ABQ3GYC3</accession>
<feature type="coiled-coil region" evidence="5">
    <location>
        <begin position="494"/>
        <end position="528"/>
    </location>
</feature>